<protein>
    <recommendedName>
        <fullName evidence="3">DUF922 domain-containing protein</fullName>
    </recommendedName>
</protein>
<keyword evidence="2" id="KW-1185">Reference proteome</keyword>
<dbReference type="Proteomes" id="UP000249818">
    <property type="component" value="Chromosome BARAN1"/>
</dbReference>
<gene>
    <name evidence="1" type="ORF">BARAN1_0341</name>
</gene>
<dbReference type="AlphaFoldDB" id="A0A2X3KXW4"/>
<name>A0A2X3KXW4_9BACT</name>
<dbReference type="InterPro" id="IPR010321">
    <property type="entry name" value="DUF922"/>
</dbReference>
<dbReference type="EMBL" id="LS483254">
    <property type="protein sequence ID" value="SQD92366.1"/>
    <property type="molecule type" value="Genomic_DNA"/>
</dbReference>
<dbReference type="KEGG" id="bana:BARAN1_0341"/>
<evidence type="ECO:0000313" key="1">
    <source>
        <dbReference type="EMBL" id="SQD92366.1"/>
    </source>
</evidence>
<organism evidence="1 2">
    <name type="scientific">Candidatus Bipolaricaulis anaerobius</name>
    <dbReference type="NCBI Taxonomy" id="2026885"/>
    <lineage>
        <taxon>Bacteria</taxon>
        <taxon>Candidatus Bipolaricaulota</taxon>
        <taxon>Candidatus Bipolaricaulia</taxon>
        <taxon>Candidatus Bipolaricaulales</taxon>
        <taxon>Candidatus Bipolaricaulaceae</taxon>
        <taxon>Candidatus Bipolaricaulis</taxon>
    </lineage>
</organism>
<reference evidence="2" key="1">
    <citation type="submission" date="2018-05" db="EMBL/GenBank/DDBJ databases">
        <authorList>
            <person name="Hao L."/>
        </authorList>
    </citation>
    <scope>NUCLEOTIDE SEQUENCE [LARGE SCALE GENOMIC DNA]</scope>
</reference>
<evidence type="ECO:0000313" key="2">
    <source>
        <dbReference type="Proteomes" id="UP000249818"/>
    </source>
</evidence>
<dbReference type="Pfam" id="PF06037">
    <property type="entry name" value="DUF922"/>
    <property type="match status" value="1"/>
</dbReference>
<evidence type="ECO:0008006" key="3">
    <source>
        <dbReference type="Google" id="ProtNLM"/>
    </source>
</evidence>
<accession>A0A2X3KXW4</accession>
<proteinExistence type="predicted"/>
<sequence length="322" mass="33994">MVTMKRGLGLVLCAVWAVAGTGGASLSWLWEVEAACPCSATGGTVVQFQVPEGSPTTVSLSVSATPPRMVSLAPLALLGGGAPASSGWGTATTVYTFTPPPGSAGREVEIVYRAAADGVAPVDLRITVRIGPPNPSCTLPPPSPATSPPTARLYWEAGRPITWADFWGEPPPDRDPQAAAGIALALEYSLTLATGREGAVWQARIASSTVTAAMERDRSWALSGRRTAAGLSHEQRHFDLAEAYRRLLAAQLPGIVGTGTTEADAHRDLLSQAAAAFRDVNDRHASLQAQYDRETDHGRDDLRQGEWERRIAAWLLAPSSLP</sequence>